<dbReference type="InterPro" id="IPR036909">
    <property type="entry name" value="Cyt_c-like_dom_sf"/>
</dbReference>
<evidence type="ECO:0000256" key="3">
    <source>
        <dbReference type="ARBA" id="ARBA00023004"/>
    </source>
</evidence>
<keyword evidence="7" id="KW-1185">Reference proteome</keyword>
<dbReference type="EMBL" id="PDKB01000017">
    <property type="protein sequence ID" value="RBQ28338.1"/>
    <property type="molecule type" value="Genomic_DNA"/>
</dbReference>
<comment type="caution">
    <text evidence="6">The sequence shown here is derived from an EMBL/GenBank/DDBJ whole genome shotgun (WGS) entry which is preliminary data.</text>
</comment>
<accession>A0A366MPX3</accession>
<evidence type="ECO:0000313" key="7">
    <source>
        <dbReference type="Proteomes" id="UP000252669"/>
    </source>
</evidence>
<dbReference type="AlphaFoldDB" id="A0A366MPX3"/>
<evidence type="ECO:0000256" key="4">
    <source>
        <dbReference type="PROSITE-ProRule" id="PRU00433"/>
    </source>
</evidence>
<dbReference type="GO" id="GO:0020037">
    <property type="term" value="F:heme binding"/>
    <property type="evidence" value="ECO:0007669"/>
    <property type="project" value="InterPro"/>
</dbReference>
<evidence type="ECO:0000259" key="5">
    <source>
        <dbReference type="PROSITE" id="PS51007"/>
    </source>
</evidence>
<evidence type="ECO:0000256" key="1">
    <source>
        <dbReference type="ARBA" id="ARBA00022617"/>
    </source>
</evidence>
<dbReference type="Proteomes" id="UP000252669">
    <property type="component" value="Unassembled WGS sequence"/>
</dbReference>
<sequence length="263" mass="31049">MKVLFLILLSISTLFSSFEDGREVFVQKCATCHKEYISLNLIKENFFEKNNSLLNLKAPSANMIVWAMMDSSKKIGDPNEPDFQQIQIEKFLKDYLENPDRFNSICDENVLGYYDNKDSMKGKLSEDDYTNLSYYFLEYKDNFKEEITQKKPFLSPEDEEKYLKIANKENKKIIVYATSKTCFFCKRMDKEVFPKGEVKTLLDKNYIFIEVDMDNVSLPFNLQKEYKKITPSFFFVDKNATFSKQYVGSWTLEDFTKILQENK</sequence>
<dbReference type="RefSeq" id="WP_113895014.1">
    <property type="nucleotide sequence ID" value="NZ_JANJGA010000001.1"/>
</dbReference>
<dbReference type="GO" id="GO:0009055">
    <property type="term" value="F:electron transfer activity"/>
    <property type="evidence" value="ECO:0007669"/>
    <property type="project" value="InterPro"/>
</dbReference>
<keyword evidence="2 4" id="KW-0479">Metal-binding</keyword>
<keyword evidence="3 4" id="KW-0408">Iron</keyword>
<dbReference type="SUPFAM" id="SSF52833">
    <property type="entry name" value="Thioredoxin-like"/>
    <property type="match status" value="1"/>
</dbReference>
<gene>
    <name evidence="6" type="ORF">CRU91_09620</name>
</gene>
<dbReference type="InterPro" id="IPR036249">
    <property type="entry name" value="Thioredoxin-like_sf"/>
</dbReference>
<protein>
    <submittedName>
        <fullName evidence="6">Thioredoxin family protein</fullName>
    </submittedName>
</protein>
<organism evidence="6 7">
    <name type="scientific">Aliarcobacter vitoriensis</name>
    <dbReference type="NCBI Taxonomy" id="2011099"/>
    <lineage>
        <taxon>Bacteria</taxon>
        <taxon>Pseudomonadati</taxon>
        <taxon>Campylobacterota</taxon>
        <taxon>Epsilonproteobacteria</taxon>
        <taxon>Campylobacterales</taxon>
        <taxon>Arcobacteraceae</taxon>
        <taxon>Aliarcobacter</taxon>
    </lineage>
</organism>
<dbReference type="Pfam" id="PF13098">
    <property type="entry name" value="Thioredoxin_2"/>
    <property type="match status" value="1"/>
</dbReference>
<feature type="domain" description="Cytochrome c" evidence="5">
    <location>
        <begin position="16"/>
        <end position="140"/>
    </location>
</feature>
<proteinExistence type="predicted"/>
<dbReference type="GO" id="GO:0046872">
    <property type="term" value="F:metal ion binding"/>
    <property type="evidence" value="ECO:0007669"/>
    <property type="project" value="UniProtKB-KW"/>
</dbReference>
<reference evidence="6 7" key="1">
    <citation type="submission" date="2017-10" db="EMBL/GenBank/DDBJ databases">
        <title>Genomics of the genus Arcobacter.</title>
        <authorList>
            <person name="Perez-Cataluna A."/>
            <person name="Figueras M.J."/>
        </authorList>
    </citation>
    <scope>NUCLEOTIDE SEQUENCE [LARGE SCALE GENOMIC DNA]</scope>
    <source>
        <strain evidence="6 7">CECT 9230</strain>
    </source>
</reference>
<dbReference type="InterPro" id="IPR009056">
    <property type="entry name" value="Cyt_c-like_dom"/>
</dbReference>
<dbReference type="PROSITE" id="PS51007">
    <property type="entry name" value="CYTC"/>
    <property type="match status" value="1"/>
</dbReference>
<dbReference type="OrthoDB" id="5372481at2"/>
<name>A0A366MPX3_9BACT</name>
<evidence type="ECO:0000256" key="2">
    <source>
        <dbReference type="ARBA" id="ARBA00022723"/>
    </source>
</evidence>
<dbReference type="InterPro" id="IPR012336">
    <property type="entry name" value="Thioredoxin-like_fold"/>
</dbReference>
<evidence type="ECO:0000313" key="6">
    <source>
        <dbReference type="EMBL" id="RBQ28338.1"/>
    </source>
</evidence>
<dbReference type="SUPFAM" id="SSF46626">
    <property type="entry name" value="Cytochrome c"/>
    <property type="match status" value="1"/>
</dbReference>
<dbReference type="Gene3D" id="3.40.30.10">
    <property type="entry name" value="Glutaredoxin"/>
    <property type="match status" value="1"/>
</dbReference>
<keyword evidence="1 4" id="KW-0349">Heme</keyword>